<dbReference type="InterPro" id="IPR004316">
    <property type="entry name" value="SWEET_rpt"/>
</dbReference>
<keyword evidence="5 9" id="KW-0812">Transmembrane</keyword>
<feature type="transmembrane region" description="Helical" evidence="9">
    <location>
        <begin position="163"/>
        <end position="182"/>
    </location>
</feature>
<protein>
    <recommendedName>
        <fullName evidence="12">Sugar transporter SWEET1</fullName>
    </recommendedName>
</protein>
<organism evidence="10 11">
    <name type="scientific">Polysphondylium violaceum</name>
    <dbReference type="NCBI Taxonomy" id="133409"/>
    <lineage>
        <taxon>Eukaryota</taxon>
        <taxon>Amoebozoa</taxon>
        <taxon>Evosea</taxon>
        <taxon>Eumycetozoa</taxon>
        <taxon>Dictyostelia</taxon>
        <taxon>Dictyosteliales</taxon>
        <taxon>Dictyosteliaceae</taxon>
        <taxon>Polysphondylium</taxon>
    </lineage>
</organism>
<evidence type="ECO:0000256" key="2">
    <source>
        <dbReference type="ARBA" id="ARBA00007809"/>
    </source>
</evidence>
<keyword evidence="8 9" id="KW-0472">Membrane</keyword>
<dbReference type="PANTHER" id="PTHR10791:SF31">
    <property type="entry name" value="B BOX-TYPE DOMAIN-CONTAINING PROTEIN-RELATED"/>
    <property type="match status" value="1"/>
</dbReference>
<gene>
    <name evidence="10" type="ORF">CYY_000660</name>
</gene>
<dbReference type="Gene3D" id="1.20.1280.290">
    <property type="match status" value="2"/>
</dbReference>
<keyword evidence="4" id="KW-0762">Sugar transport</keyword>
<evidence type="ECO:0000256" key="5">
    <source>
        <dbReference type="ARBA" id="ARBA00022692"/>
    </source>
</evidence>
<evidence type="ECO:0008006" key="12">
    <source>
        <dbReference type="Google" id="ProtNLM"/>
    </source>
</evidence>
<evidence type="ECO:0000256" key="8">
    <source>
        <dbReference type="ARBA" id="ARBA00023136"/>
    </source>
</evidence>
<evidence type="ECO:0000256" key="9">
    <source>
        <dbReference type="SAM" id="Phobius"/>
    </source>
</evidence>
<dbReference type="GO" id="GO:0016020">
    <property type="term" value="C:membrane"/>
    <property type="evidence" value="ECO:0007669"/>
    <property type="project" value="InterPro"/>
</dbReference>
<evidence type="ECO:0000313" key="10">
    <source>
        <dbReference type="EMBL" id="KAF2078022.1"/>
    </source>
</evidence>
<dbReference type="InterPro" id="IPR047664">
    <property type="entry name" value="SWEET"/>
</dbReference>
<keyword evidence="6" id="KW-0677">Repeat</keyword>
<accession>A0A8J4Q3D8</accession>
<feature type="transmembrane region" description="Helical" evidence="9">
    <location>
        <begin position="126"/>
        <end position="151"/>
    </location>
</feature>
<name>A0A8J4Q3D8_9MYCE</name>
<comment type="subcellular location">
    <subcellularLocation>
        <location evidence="1">Endomembrane system</location>
        <topology evidence="1">Multi-pass membrane protein</topology>
    </subcellularLocation>
</comment>
<reference evidence="10" key="1">
    <citation type="submission" date="2020-01" db="EMBL/GenBank/DDBJ databases">
        <title>Development of genomics and gene disruption for Polysphondylium violaceum indicates a role for the polyketide synthase stlB in stalk morphogenesis.</title>
        <authorList>
            <person name="Narita B."/>
            <person name="Kawabe Y."/>
            <person name="Kin K."/>
            <person name="Saito T."/>
            <person name="Gibbs R."/>
            <person name="Kuspa A."/>
            <person name="Muzny D."/>
            <person name="Queller D."/>
            <person name="Richards S."/>
            <person name="Strassman J."/>
            <person name="Sucgang R."/>
            <person name="Worley K."/>
            <person name="Schaap P."/>
        </authorList>
    </citation>
    <scope>NUCLEOTIDE SEQUENCE</scope>
    <source>
        <strain evidence="10">QSvi11</strain>
    </source>
</reference>
<dbReference type="EMBL" id="AJWJ01000013">
    <property type="protein sequence ID" value="KAF2078022.1"/>
    <property type="molecule type" value="Genomic_DNA"/>
</dbReference>
<feature type="transmembrane region" description="Helical" evidence="9">
    <location>
        <begin position="65"/>
        <end position="87"/>
    </location>
</feature>
<evidence type="ECO:0000256" key="6">
    <source>
        <dbReference type="ARBA" id="ARBA00022737"/>
    </source>
</evidence>
<evidence type="ECO:0000256" key="1">
    <source>
        <dbReference type="ARBA" id="ARBA00004127"/>
    </source>
</evidence>
<keyword evidence="3" id="KW-0813">Transport</keyword>
<evidence type="ECO:0000256" key="3">
    <source>
        <dbReference type="ARBA" id="ARBA00022448"/>
    </source>
</evidence>
<evidence type="ECO:0000256" key="4">
    <source>
        <dbReference type="ARBA" id="ARBA00022597"/>
    </source>
</evidence>
<sequence>MNKEVWIIVTQVLGNIFVSLIVLSAIPTFWRIEKTQNVGKLNIYPFVVFCGSSMSWVAYGSLCNVVGVVPVNCLAMLFNLLYISIFLSASQDKLKNRKVTLSFFLYISFMVSFILILYWLVTPHYISQILGWFCSILTSIFIFSPIFFFYYMIKEKSVESLSVTMSAICLCSGTTYSIYGLLIKDYFVMVPNVIGVIFKFENPINDLDWVRGEAD</sequence>
<keyword evidence="11" id="KW-1185">Reference proteome</keyword>
<dbReference type="GO" id="GO:0012505">
    <property type="term" value="C:endomembrane system"/>
    <property type="evidence" value="ECO:0007669"/>
    <property type="project" value="UniProtKB-SubCell"/>
</dbReference>
<dbReference type="Pfam" id="PF03083">
    <property type="entry name" value="MtN3_slv"/>
    <property type="match status" value="2"/>
</dbReference>
<comment type="similarity">
    <text evidence="2">Belongs to the SWEET sugar transporter family.</text>
</comment>
<feature type="transmembrane region" description="Helical" evidence="9">
    <location>
        <begin position="6"/>
        <end position="29"/>
    </location>
</feature>
<feature type="transmembrane region" description="Helical" evidence="9">
    <location>
        <begin position="41"/>
        <end position="59"/>
    </location>
</feature>
<comment type="caution">
    <text evidence="10">The sequence shown here is derived from an EMBL/GenBank/DDBJ whole genome shotgun (WGS) entry which is preliminary data.</text>
</comment>
<dbReference type="PANTHER" id="PTHR10791">
    <property type="entry name" value="RAG1-ACTIVATING PROTEIN 1"/>
    <property type="match status" value="1"/>
</dbReference>
<dbReference type="OrthoDB" id="409725at2759"/>
<feature type="transmembrane region" description="Helical" evidence="9">
    <location>
        <begin position="99"/>
        <end position="120"/>
    </location>
</feature>
<evidence type="ECO:0000256" key="7">
    <source>
        <dbReference type="ARBA" id="ARBA00022989"/>
    </source>
</evidence>
<proteinExistence type="inferred from homology"/>
<dbReference type="GO" id="GO:0051119">
    <property type="term" value="F:sugar transmembrane transporter activity"/>
    <property type="evidence" value="ECO:0007669"/>
    <property type="project" value="InterPro"/>
</dbReference>
<dbReference type="AlphaFoldDB" id="A0A8J4Q3D8"/>
<evidence type="ECO:0000313" key="11">
    <source>
        <dbReference type="Proteomes" id="UP000695562"/>
    </source>
</evidence>
<keyword evidence="7 9" id="KW-1133">Transmembrane helix</keyword>
<dbReference type="Proteomes" id="UP000695562">
    <property type="component" value="Unassembled WGS sequence"/>
</dbReference>